<feature type="transmembrane region" description="Helical" evidence="1">
    <location>
        <begin position="155"/>
        <end position="180"/>
    </location>
</feature>
<proteinExistence type="predicted"/>
<organism evidence="2 3">
    <name type="scientific">Sutterella megalosphaeroides</name>
    <dbReference type="NCBI Taxonomy" id="2494234"/>
    <lineage>
        <taxon>Bacteria</taxon>
        <taxon>Pseudomonadati</taxon>
        <taxon>Pseudomonadota</taxon>
        <taxon>Betaproteobacteria</taxon>
        <taxon>Burkholderiales</taxon>
        <taxon>Sutterellaceae</taxon>
        <taxon>Sutterella</taxon>
    </lineage>
</organism>
<gene>
    <name evidence="2" type="ORF">SUTMEG_15780</name>
</gene>
<evidence type="ECO:0000313" key="3">
    <source>
        <dbReference type="Proteomes" id="UP000271003"/>
    </source>
</evidence>
<feature type="transmembrane region" description="Helical" evidence="1">
    <location>
        <begin position="7"/>
        <end position="24"/>
    </location>
</feature>
<dbReference type="Proteomes" id="UP000271003">
    <property type="component" value="Chromosome"/>
</dbReference>
<dbReference type="KEGG" id="sutt:SUTMEG_15780"/>
<evidence type="ECO:0000313" key="2">
    <source>
        <dbReference type="EMBL" id="BBF23687.1"/>
    </source>
</evidence>
<evidence type="ECO:0000256" key="1">
    <source>
        <dbReference type="SAM" id="Phobius"/>
    </source>
</evidence>
<protein>
    <recommendedName>
        <fullName evidence="4">DUF3100 domain-containing protein</fullName>
    </recommendedName>
</protein>
<dbReference type="RefSeq" id="WP_120177270.1">
    <property type="nucleotide sequence ID" value="NZ_AP018786.1"/>
</dbReference>
<keyword evidence="1" id="KW-1133">Transmembrane helix</keyword>
<keyword evidence="1" id="KW-0472">Membrane</keyword>
<dbReference type="OrthoDB" id="5451070at2"/>
<dbReference type="Pfam" id="PF11299">
    <property type="entry name" value="DUF3100"/>
    <property type="match status" value="1"/>
</dbReference>
<reference evidence="2 3" key="1">
    <citation type="journal article" date="2018" name="Int. J. Syst. Evol. Microbiol.">
        <title>Mesosutterella multiformis gen. nov., sp. nov., a member of the family Sutterellaceae and Sutterella megalosphaeroides sp. nov., isolated from human faeces.</title>
        <authorList>
            <person name="Sakamoto M."/>
            <person name="Ikeyama N."/>
            <person name="Kunihiro T."/>
            <person name="Iino T."/>
            <person name="Yuki M."/>
            <person name="Ohkuma M."/>
        </authorList>
    </citation>
    <scope>NUCLEOTIDE SEQUENCE [LARGE SCALE GENOMIC DNA]</scope>
    <source>
        <strain evidence="2 3">6FBBBH3</strain>
    </source>
</reference>
<name>A0A2Z6IDG2_9BURK</name>
<feature type="transmembrane region" description="Helical" evidence="1">
    <location>
        <begin position="61"/>
        <end position="79"/>
    </location>
</feature>
<feature type="transmembrane region" description="Helical" evidence="1">
    <location>
        <begin position="30"/>
        <end position="49"/>
    </location>
</feature>
<feature type="transmembrane region" description="Helical" evidence="1">
    <location>
        <begin position="186"/>
        <end position="209"/>
    </location>
</feature>
<evidence type="ECO:0008006" key="4">
    <source>
        <dbReference type="Google" id="ProtNLM"/>
    </source>
</evidence>
<dbReference type="EMBL" id="AP018786">
    <property type="protein sequence ID" value="BBF23687.1"/>
    <property type="molecule type" value="Genomic_DNA"/>
</dbReference>
<dbReference type="InterPro" id="IPR021450">
    <property type="entry name" value="DUF3100"/>
</dbReference>
<feature type="transmembrane region" description="Helical" evidence="1">
    <location>
        <begin position="221"/>
        <end position="244"/>
    </location>
</feature>
<keyword evidence="3" id="KW-1185">Reference proteome</keyword>
<dbReference type="AlphaFoldDB" id="A0A2Z6IDG2"/>
<feature type="transmembrane region" description="Helical" evidence="1">
    <location>
        <begin position="99"/>
        <end position="119"/>
    </location>
</feature>
<sequence length="275" mass="29520">MDLIRNFKLHLMALVVIVIAEWIGVQRFGLVVLLPLLYALVLGTILSFPRFRLVSSEQMDRAGRILSIGMLVLIVKIGLDIGPNIDMVLNSSWALVMQEFGHFFGTLIFGLPVALLVGMKREAIGACYSIDREPNVAIIAERFGMDSPEGRGVMGMYICGTVFGALWVSLLAGVVAQTGFFHPHSLAMGAGIGSASMMAAATAPIITVFPEAAETVKAYAAAANLLTSVIGVYFALFISLPVTIRVYEWADRLIHGRRGAQKAEAGLAAAPVKVE</sequence>
<accession>A0A2Z6IDG2</accession>
<keyword evidence="1" id="KW-0812">Transmembrane</keyword>